<protein>
    <submittedName>
        <fullName evidence="1">Uncharacterized protein</fullName>
    </submittedName>
</protein>
<dbReference type="EMBL" id="JABFAC010245993">
    <property type="protein sequence ID" value="MBA0636461.1"/>
    <property type="molecule type" value="Genomic_DNA"/>
</dbReference>
<feature type="non-terminal residue" evidence="1">
    <location>
        <position position="68"/>
    </location>
</feature>
<reference evidence="1 2" key="1">
    <citation type="journal article" date="2019" name="Genome Biol. Evol.">
        <title>Insights into the evolution of the New World diploid cottons (Gossypium, subgenus Houzingenia) based on genome sequencing.</title>
        <authorList>
            <person name="Grover C.E."/>
            <person name="Arick M.A. 2nd"/>
            <person name="Thrash A."/>
            <person name="Conover J.L."/>
            <person name="Sanders W.S."/>
            <person name="Peterson D.G."/>
            <person name="Frelichowski J.E."/>
            <person name="Scheffler J.A."/>
            <person name="Scheffler B.E."/>
            <person name="Wendel J.F."/>
        </authorList>
    </citation>
    <scope>NUCLEOTIDE SEQUENCE [LARGE SCALE GENOMIC DNA]</scope>
    <source>
        <strain evidence="1">27</strain>
        <tissue evidence="1">Leaf</tissue>
    </source>
</reference>
<dbReference type="GO" id="GO:0006508">
    <property type="term" value="P:proteolysis"/>
    <property type="evidence" value="ECO:0007669"/>
    <property type="project" value="InterPro"/>
</dbReference>
<evidence type="ECO:0000313" key="2">
    <source>
        <dbReference type="Proteomes" id="UP000593561"/>
    </source>
</evidence>
<accession>A0A7J8TE88</accession>
<organism evidence="1 2">
    <name type="scientific">Gossypium davidsonii</name>
    <name type="common">Davidson's cotton</name>
    <name type="synonym">Gossypium klotzschianum subsp. davidsonii</name>
    <dbReference type="NCBI Taxonomy" id="34287"/>
    <lineage>
        <taxon>Eukaryota</taxon>
        <taxon>Viridiplantae</taxon>
        <taxon>Streptophyta</taxon>
        <taxon>Embryophyta</taxon>
        <taxon>Tracheophyta</taxon>
        <taxon>Spermatophyta</taxon>
        <taxon>Magnoliopsida</taxon>
        <taxon>eudicotyledons</taxon>
        <taxon>Gunneridae</taxon>
        <taxon>Pentapetalae</taxon>
        <taxon>rosids</taxon>
        <taxon>malvids</taxon>
        <taxon>Malvales</taxon>
        <taxon>Malvaceae</taxon>
        <taxon>Malvoideae</taxon>
        <taxon>Gossypium</taxon>
    </lineage>
</organism>
<gene>
    <name evidence="1" type="ORF">Godav_025959</name>
</gene>
<evidence type="ECO:0000313" key="1">
    <source>
        <dbReference type="EMBL" id="MBA0636461.1"/>
    </source>
</evidence>
<dbReference type="InterPro" id="IPR001563">
    <property type="entry name" value="Peptidase_S10"/>
</dbReference>
<comment type="caution">
    <text evidence="1">The sequence shown here is derived from an EMBL/GenBank/DDBJ whole genome shotgun (WGS) entry which is preliminary data.</text>
</comment>
<dbReference type="Proteomes" id="UP000593561">
    <property type="component" value="Unassembled WGS sequence"/>
</dbReference>
<sequence length="68" mass="8303">MCLPLRVQFYFNLPEVQKAFHENRTNLSYRWRGCFTTNFKYNEADKDLDMLPALKNLRQQFIPITIFR</sequence>
<keyword evidence="2" id="KW-1185">Reference proteome</keyword>
<dbReference type="Pfam" id="PF00450">
    <property type="entry name" value="Peptidase_S10"/>
    <property type="match status" value="1"/>
</dbReference>
<dbReference type="Gene3D" id="6.10.250.940">
    <property type="match status" value="1"/>
</dbReference>
<dbReference type="GO" id="GO:0004185">
    <property type="term" value="F:serine-type carboxypeptidase activity"/>
    <property type="evidence" value="ECO:0007669"/>
    <property type="project" value="InterPro"/>
</dbReference>
<proteinExistence type="predicted"/>
<name>A0A7J8TE88_GOSDV</name>
<dbReference type="AlphaFoldDB" id="A0A7J8TE88"/>